<name>A0ABW4UWK8_9BACL</name>
<feature type="chain" id="PRO_5046440557" evidence="4">
    <location>
        <begin position="21"/>
        <end position="420"/>
    </location>
</feature>
<dbReference type="InterPro" id="IPR006059">
    <property type="entry name" value="SBP"/>
</dbReference>
<dbReference type="EMBL" id="JBHUGF010000010">
    <property type="protein sequence ID" value="MFD1990802.1"/>
    <property type="molecule type" value="Genomic_DNA"/>
</dbReference>
<dbReference type="PANTHER" id="PTHR30061">
    <property type="entry name" value="MALTOSE-BINDING PERIPLASMIC PROTEIN"/>
    <property type="match status" value="1"/>
</dbReference>
<dbReference type="RefSeq" id="WP_204824474.1">
    <property type="nucleotide sequence ID" value="NZ_JBHUGF010000010.1"/>
</dbReference>
<protein>
    <submittedName>
        <fullName evidence="5">Sugar ABC transporter substrate-binding protein</fullName>
    </submittedName>
</protein>
<dbReference type="Pfam" id="PF01547">
    <property type="entry name" value="SBP_bac_1"/>
    <property type="match status" value="1"/>
</dbReference>
<gene>
    <name evidence="5" type="ORF">ACFSGI_12590</name>
</gene>
<dbReference type="SUPFAM" id="SSF53850">
    <property type="entry name" value="Periplasmic binding protein-like II"/>
    <property type="match status" value="1"/>
</dbReference>
<proteinExistence type="inferred from homology"/>
<evidence type="ECO:0000256" key="2">
    <source>
        <dbReference type="ARBA" id="ARBA00022448"/>
    </source>
</evidence>
<dbReference type="CDD" id="cd14747">
    <property type="entry name" value="PBP2_MalE"/>
    <property type="match status" value="1"/>
</dbReference>
<accession>A0ABW4UWK8</accession>
<keyword evidence="2" id="KW-0813">Transport</keyword>
<dbReference type="PROSITE" id="PS51257">
    <property type="entry name" value="PROKAR_LIPOPROTEIN"/>
    <property type="match status" value="1"/>
</dbReference>
<organism evidence="5 6">
    <name type="scientific">Paenibacillus nicotianae</name>
    <dbReference type="NCBI Taxonomy" id="1526551"/>
    <lineage>
        <taxon>Bacteria</taxon>
        <taxon>Bacillati</taxon>
        <taxon>Bacillota</taxon>
        <taxon>Bacilli</taxon>
        <taxon>Bacillales</taxon>
        <taxon>Paenibacillaceae</taxon>
        <taxon>Paenibacillus</taxon>
    </lineage>
</organism>
<evidence type="ECO:0000256" key="1">
    <source>
        <dbReference type="ARBA" id="ARBA00008520"/>
    </source>
</evidence>
<dbReference type="Gene3D" id="3.40.190.10">
    <property type="entry name" value="Periplasmic binding protein-like II"/>
    <property type="match status" value="2"/>
</dbReference>
<comment type="similarity">
    <text evidence="1">Belongs to the bacterial solute-binding protein 1 family.</text>
</comment>
<evidence type="ECO:0000313" key="5">
    <source>
        <dbReference type="EMBL" id="MFD1990802.1"/>
    </source>
</evidence>
<dbReference type="PANTHER" id="PTHR30061:SF50">
    <property type="entry name" value="MALTOSE_MALTODEXTRIN-BINDING PERIPLASMIC PROTEIN"/>
    <property type="match status" value="1"/>
</dbReference>
<reference evidence="6" key="1">
    <citation type="journal article" date="2019" name="Int. J. Syst. Evol. Microbiol.">
        <title>The Global Catalogue of Microorganisms (GCM) 10K type strain sequencing project: providing services to taxonomists for standard genome sequencing and annotation.</title>
        <authorList>
            <consortium name="The Broad Institute Genomics Platform"/>
            <consortium name="The Broad Institute Genome Sequencing Center for Infectious Disease"/>
            <person name="Wu L."/>
            <person name="Ma J."/>
        </authorList>
    </citation>
    <scope>NUCLEOTIDE SEQUENCE [LARGE SCALE GENOMIC DNA]</scope>
    <source>
        <strain evidence="6">CGMCC 1.15067</strain>
    </source>
</reference>
<comment type="caution">
    <text evidence="5">The sequence shown here is derived from an EMBL/GenBank/DDBJ whole genome shotgun (WGS) entry which is preliminary data.</text>
</comment>
<keyword evidence="3 4" id="KW-0732">Signal</keyword>
<feature type="signal peptide" evidence="4">
    <location>
        <begin position="1"/>
        <end position="20"/>
    </location>
</feature>
<evidence type="ECO:0000313" key="6">
    <source>
        <dbReference type="Proteomes" id="UP001597403"/>
    </source>
</evidence>
<evidence type="ECO:0000256" key="4">
    <source>
        <dbReference type="SAM" id="SignalP"/>
    </source>
</evidence>
<keyword evidence="6" id="KW-1185">Reference proteome</keyword>
<sequence length="420" mass="46520">MFKMWKSMLVLLLISSLVLAACGSKEEAGVTTTSDGKRVLKVWGMGGEDNAISTLIPAFEKKYPDIKVETQFIPWDNAHDKLLTAVASKKGPDVIQMGTTWIPEFADAGALLDLTPYTEEFPNLKPENFFKGAQETMKVNDQLVGIPWYLETRVLFYRTDLLKQVGYNEAPKDWAELKDAATKLTDKSKGKYGILLDTQDAAFTLPYAWENGSEVISSDNKAQFNQPAYIETIEYLTSFFKEGLTPNQSDIKLLPSFGQGLIPMFVSGPWSANQIKTDLPDLKADQWATAIIPPKEEGGKSASILGGSNWSVFSSATNKDDAAKFIAFMSDPETQVAKYKHDQDLPANMKAWDNEVFNNKPIVQTFRDQLDTARPSPFVKSWESIGDLIKAALQQITIGGADIKEQMEEVNTGADSLLAE</sequence>
<evidence type="ECO:0000256" key="3">
    <source>
        <dbReference type="ARBA" id="ARBA00022729"/>
    </source>
</evidence>
<dbReference type="Proteomes" id="UP001597403">
    <property type="component" value="Unassembled WGS sequence"/>
</dbReference>